<dbReference type="Proteomes" id="UP000269692">
    <property type="component" value="Unassembled WGS sequence"/>
</dbReference>
<protein>
    <recommendedName>
        <fullName evidence="3">Nucleotidyltransferase family protein</fullName>
    </recommendedName>
</protein>
<sequence length="663" mass="70888">MTQALGLTQRERALLVACLGSGAAARDAFAAWRPFASPADMHGRELRLMPLLLANLRREGIDDPILPWLKGQAKLIWLTGMMRQRALARALDALSAADIPVMLIKGAALLVRWPKAVETRPMGDFDLLVPPGQARAALDALIGAGWTGARGSQLSDDDLDRFHAVGLVSAGADGSTRGGTQIDLHWRAAEAIADPRHSEGLRARAVAARFDGRPVAVSGLADHLFVLLAHAFHDTVMQRYDWVAEAALLLEAGAPDAWDWPLFHDLCRRYGLEAWAVAALREVSAITARPLPDGADFADDVVAALRSRPPSSDAEAAADQALASLDLAMERVKALVGDPSRLAELGYEAIDLCRTGVGASMVDGWSVPAGDGRWSDGGTAILAFRAPRSRIGETVALRLWLQPYLATQIPRLNARAWAGAGVAHWSFVASDRDGGSRTVEGRVLDWDGVPVVVVAIRFDALMSGAERRRLGLDHRRIGLLLSQMAMTCPEAAPVIETRLALRDPGADLVAWSGWGAAGERGRWTVGEEAVVHVRLPAGKAVRAIRFEVPMVFCAAGVRQAITVAVNGTTCRDIVLPRKARPIQAGSFQGATFDVELPDGIAGGAYVEIRLRIAHPTVPADHCGSADTRRVGALVAALSPVRGHRWGVKALADRLSSALGRRRG</sequence>
<reference evidence="1 2" key="1">
    <citation type="submission" date="2018-10" db="EMBL/GenBank/DDBJ databases">
        <title>Xanthobacter tagetidis genome sequencing and assembly.</title>
        <authorList>
            <person name="Maclea K.S."/>
            <person name="Goen A.E."/>
            <person name="Fatima S.A."/>
        </authorList>
    </citation>
    <scope>NUCLEOTIDE SEQUENCE [LARGE SCALE GENOMIC DNA]</scope>
    <source>
        <strain evidence="1 2">ATCC 700314</strain>
    </source>
</reference>
<evidence type="ECO:0000313" key="2">
    <source>
        <dbReference type="Proteomes" id="UP000269692"/>
    </source>
</evidence>
<evidence type="ECO:0000313" key="1">
    <source>
        <dbReference type="EMBL" id="RLP78165.1"/>
    </source>
</evidence>
<dbReference type="Pfam" id="PF14907">
    <property type="entry name" value="NTP_transf_5"/>
    <property type="match status" value="1"/>
</dbReference>
<keyword evidence="2" id="KW-1185">Reference proteome</keyword>
<organism evidence="1 2">
    <name type="scientific">Xanthobacter tagetidis</name>
    <dbReference type="NCBI Taxonomy" id="60216"/>
    <lineage>
        <taxon>Bacteria</taxon>
        <taxon>Pseudomonadati</taxon>
        <taxon>Pseudomonadota</taxon>
        <taxon>Alphaproteobacteria</taxon>
        <taxon>Hyphomicrobiales</taxon>
        <taxon>Xanthobacteraceae</taxon>
        <taxon>Xanthobacter</taxon>
    </lineage>
</organism>
<dbReference type="OrthoDB" id="8430972at2"/>
<dbReference type="AlphaFoldDB" id="A0A3L7ADV0"/>
<comment type="caution">
    <text evidence="1">The sequence shown here is derived from an EMBL/GenBank/DDBJ whole genome shotgun (WGS) entry which is preliminary data.</text>
</comment>
<evidence type="ECO:0008006" key="3">
    <source>
        <dbReference type="Google" id="ProtNLM"/>
    </source>
</evidence>
<dbReference type="RefSeq" id="WP_121623631.1">
    <property type="nucleotide sequence ID" value="NZ_JACIIW010000009.1"/>
</dbReference>
<name>A0A3L7ADV0_9HYPH</name>
<dbReference type="InterPro" id="IPR039498">
    <property type="entry name" value="NTP_transf_5"/>
</dbReference>
<gene>
    <name evidence="1" type="ORF">D9R14_12325</name>
</gene>
<accession>A0A3L7ADV0</accession>
<dbReference type="Gene3D" id="3.30.460.40">
    <property type="match status" value="1"/>
</dbReference>
<dbReference type="EMBL" id="RCTF01000009">
    <property type="protein sequence ID" value="RLP78165.1"/>
    <property type="molecule type" value="Genomic_DNA"/>
</dbReference>
<proteinExistence type="predicted"/>